<name>A0A1X7M6E1_9BURK</name>
<evidence type="ECO:0000313" key="3">
    <source>
        <dbReference type="Proteomes" id="UP000193228"/>
    </source>
</evidence>
<feature type="region of interest" description="Disordered" evidence="1">
    <location>
        <begin position="131"/>
        <end position="151"/>
    </location>
</feature>
<evidence type="ECO:0008006" key="4">
    <source>
        <dbReference type="Google" id="ProtNLM"/>
    </source>
</evidence>
<evidence type="ECO:0000256" key="1">
    <source>
        <dbReference type="SAM" id="MobiDB-lite"/>
    </source>
</evidence>
<dbReference type="Proteomes" id="UP000193228">
    <property type="component" value="Unassembled WGS sequence"/>
</dbReference>
<sequence length="240" mass="26924">MMKRLEADHFIWPDNKTEVVTLTVDVLHKLLSGDDITVIQRQHPKREYPRVSRPLRRHTRLTGMPIKVSITADELNALLAIREEHDALRARTRRGLRKNGYELTVVNCSAQRVKRAAQTSSACSMKPKYSTKVRLSPKKIRQKRRPAHTRATDVATANRLIPVCRVRSCDTHCLKANASARATLMRSPDLLATRFIKLIGKLFASRRALKAGMRCGGSACAGGKCPCARSHRKADDRAIA</sequence>
<proteinExistence type="predicted"/>
<evidence type="ECO:0000313" key="2">
    <source>
        <dbReference type="EMBL" id="SMG61083.1"/>
    </source>
</evidence>
<accession>A0A1X7M6E1</accession>
<keyword evidence="3" id="KW-1185">Reference proteome</keyword>
<gene>
    <name evidence="2" type="ORF">SAMN06265784_11947</name>
</gene>
<dbReference type="AlphaFoldDB" id="A0A1X7M6E1"/>
<organism evidence="2 3">
    <name type="scientific">Paraburkholderia susongensis</name>
    <dbReference type="NCBI Taxonomy" id="1515439"/>
    <lineage>
        <taxon>Bacteria</taxon>
        <taxon>Pseudomonadati</taxon>
        <taxon>Pseudomonadota</taxon>
        <taxon>Betaproteobacteria</taxon>
        <taxon>Burkholderiales</taxon>
        <taxon>Burkholderiaceae</taxon>
        <taxon>Paraburkholderia</taxon>
    </lineage>
</organism>
<reference evidence="3" key="1">
    <citation type="submission" date="2017-04" db="EMBL/GenBank/DDBJ databases">
        <authorList>
            <person name="Varghese N."/>
            <person name="Submissions S."/>
        </authorList>
    </citation>
    <scope>NUCLEOTIDE SEQUENCE [LARGE SCALE GENOMIC DNA]</scope>
    <source>
        <strain evidence="3">LMG 29540</strain>
    </source>
</reference>
<dbReference type="EMBL" id="FXAT01000019">
    <property type="protein sequence ID" value="SMG61083.1"/>
    <property type="molecule type" value="Genomic_DNA"/>
</dbReference>
<feature type="compositionally biased region" description="Basic residues" evidence="1">
    <location>
        <begin position="131"/>
        <end position="148"/>
    </location>
</feature>
<protein>
    <recommendedName>
        <fullName evidence="4">Transposase</fullName>
    </recommendedName>
</protein>